<accession>A0AC35G8Y8</accession>
<evidence type="ECO:0000313" key="1">
    <source>
        <dbReference type="Proteomes" id="UP000887580"/>
    </source>
</evidence>
<dbReference type="Proteomes" id="UP000887580">
    <property type="component" value="Unplaced"/>
</dbReference>
<proteinExistence type="predicted"/>
<evidence type="ECO:0000313" key="2">
    <source>
        <dbReference type="WBParaSite" id="PS1159_v2.g2918.t1"/>
    </source>
</evidence>
<dbReference type="WBParaSite" id="PS1159_v2.g2918.t1">
    <property type="protein sequence ID" value="PS1159_v2.g2918.t1"/>
    <property type="gene ID" value="PS1159_v2.g2918"/>
</dbReference>
<sequence length="993" mass="114907">MNFSFQVQELLRITKNNNITISANSKAKQQPLKVLKKKSAPPPTLISTTKLNNKVGNRRKSKSNKKNNEKTIKTVLKVHPFLRTHRPVFPSSSKKYTLIEASNPRSSLKTSKDKLPFYGLSKLDRPLPKEFDQFLCGSSKLTTSRYEGCSQKLARLFQATHLEIPKMPLVKWEPSGSWKSAFDGDRKRKATKSSAQDQPPKKISKIDKKSIKKNDKLGPLKITIRKDSSDADEIENPKKKKISTLITPIPKDIDYVKIRSNIIVESPPKLTTASKACECEDSDPCTSTSKCLSRAAQIECTHYSCQLFDTCQNRRLEDNLSVHQLQIFKHPTMNHGVRSLTDIYKDQLVCEFVGEIMRKNTYLKRLESAQSFPFYGIELIPGSYVIDASKKGNLSRFMNHSCEPNCIMQRWIVRGEQRIGIFALKNIEAGVELTYNYCMHVFLKDQQIKCLCESPNCAKIIPTMPPPKKAPSKPEKLSKSEIKLIKSKKIFLQRNLRKYNTEREIAIPTPIPSMPEVSKCAAEIFNQFMHFCEKLPRRWLQHFSITTRKVFLTIKSEGSNVEEFIEKFDANIKCCLSMISKSLERKQADSLQHQYLQIKRQSNISEFLKDSYTNTLLSFLAERPRNRKNDHSPRILSATTDLSYMNSEYPVGSYDSDKESLLFSQKCCPDGDSIRCVCGIMDEGGEMYQCDQCHYWLHRDCLALSKEPEEYICPFCEKNLKTTPLLDILLTPQPDYRLDGCVYYKTLVNCRGIQIRVNECVYVERIINDEYKRRLKKFHEECVDGKTKSKKRKLSSIKLPATVEEPSESIFKPDVQRIFERKDLRTFRIERLFKVSTGERFAFGCYYARPHETFVDPGRMFYKNELFWTPLFDTLPLDVIAGRCLCLEPQEYATGRPKGPKYLEDDVFVCEYSIDKTQKVFEKINLKNRYHINTAEYLFDRFEKPLSMKRNFTPFVIKTDNKKTNEKTSKNKVSIKTGTIRLHQCMDKFTLKP</sequence>
<reference evidence="2" key="1">
    <citation type="submission" date="2022-11" db="UniProtKB">
        <authorList>
            <consortium name="WormBaseParasite"/>
        </authorList>
    </citation>
    <scope>IDENTIFICATION</scope>
</reference>
<organism evidence="1 2">
    <name type="scientific">Panagrolaimus sp. PS1159</name>
    <dbReference type="NCBI Taxonomy" id="55785"/>
    <lineage>
        <taxon>Eukaryota</taxon>
        <taxon>Metazoa</taxon>
        <taxon>Ecdysozoa</taxon>
        <taxon>Nematoda</taxon>
        <taxon>Chromadorea</taxon>
        <taxon>Rhabditida</taxon>
        <taxon>Tylenchina</taxon>
        <taxon>Panagrolaimomorpha</taxon>
        <taxon>Panagrolaimoidea</taxon>
        <taxon>Panagrolaimidae</taxon>
        <taxon>Panagrolaimus</taxon>
    </lineage>
</organism>
<protein>
    <submittedName>
        <fullName evidence="2">Histone-lysine N-methyltransferase</fullName>
    </submittedName>
</protein>
<name>A0AC35G8Y8_9BILA</name>